<dbReference type="InterPro" id="IPR032305">
    <property type="entry name" value="GTP-bd_M"/>
</dbReference>
<dbReference type="NCBIfam" id="TIGR03156">
    <property type="entry name" value="GTP_HflX"/>
    <property type="match status" value="1"/>
</dbReference>
<dbReference type="GO" id="GO:0046872">
    <property type="term" value="F:metal ion binding"/>
    <property type="evidence" value="ECO:0007669"/>
    <property type="project" value="UniProtKB-KW"/>
</dbReference>
<evidence type="ECO:0000259" key="7">
    <source>
        <dbReference type="PROSITE" id="PS51705"/>
    </source>
</evidence>
<evidence type="ECO:0000313" key="9">
    <source>
        <dbReference type="RefSeq" id="XP_021018305.1"/>
    </source>
</evidence>
<evidence type="ECO:0000256" key="3">
    <source>
        <dbReference type="ARBA" id="ARBA00022842"/>
    </source>
</evidence>
<evidence type="ECO:0000256" key="1">
    <source>
        <dbReference type="ARBA" id="ARBA00022723"/>
    </source>
</evidence>
<dbReference type="SUPFAM" id="SSF52540">
    <property type="entry name" value="P-loop containing nucleoside triphosphate hydrolases"/>
    <property type="match status" value="1"/>
</dbReference>
<dbReference type="Pfam" id="PF13167">
    <property type="entry name" value="GTP-bdg_N"/>
    <property type="match status" value="1"/>
</dbReference>
<keyword evidence="4" id="KW-0342">GTP-binding</keyword>
<evidence type="ECO:0000256" key="5">
    <source>
        <dbReference type="ARBA" id="ARBA00070394"/>
    </source>
</evidence>
<dbReference type="RefSeq" id="XP_021018305.1">
    <property type="nucleotide sequence ID" value="XM_021162646.2"/>
</dbReference>
<keyword evidence="3" id="KW-0460">Magnesium</keyword>
<dbReference type="InterPro" id="IPR030394">
    <property type="entry name" value="G_HFLX_dom"/>
</dbReference>
<dbReference type="CTD" id="8225"/>
<dbReference type="CDD" id="cd01878">
    <property type="entry name" value="HflX"/>
    <property type="match status" value="1"/>
</dbReference>
<dbReference type="KEGG" id="mcal:110294419"/>
<evidence type="ECO:0000256" key="4">
    <source>
        <dbReference type="ARBA" id="ARBA00023134"/>
    </source>
</evidence>
<dbReference type="PANTHER" id="PTHR10229:SF0">
    <property type="entry name" value="GTP-BINDING PROTEIN 6-RELATED"/>
    <property type="match status" value="1"/>
</dbReference>
<dbReference type="PANTHER" id="PTHR10229">
    <property type="entry name" value="GTP-BINDING PROTEIN HFLX"/>
    <property type="match status" value="1"/>
</dbReference>
<dbReference type="InterPro" id="IPR025121">
    <property type="entry name" value="GTPase_HflX_N"/>
</dbReference>
<dbReference type="AlphaFoldDB" id="A0A6P5PQY8"/>
<protein>
    <recommendedName>
        <fullName evidence="5">Putative GTP-binding protein 6</fullName>
    </recommendedName>
</protein>
<feature type="compositionally biased region" description="Gly residues" evidence="6">
    <location>
        <begin position="110"/>
        <end position="121"/>
    </location>
</feature>
<feature type="region of interest" description="Disordered" evidence="6">
    <location>
        <begin position="110"/>
        <end position="138"/>
    </location>
</feature>
<dbReference type="InterPro" id="IPR016496">
    <property type="entry name" value="GTPase_HflX"/>
</dbReference>
<dbReference type="Gene3D" id="3.40.50.300">
    <property type="entry name" value="P-loop containing nucleotide triphosphate hydrolases"/>
    <property type="match status" value="1"/>
</dbReference>
<evidence type="ECO:0000256" key="6">
    <source>
        <dbReference type="SAM" id="MobiDB-lite"/>
    </source>
</evidence>
<dbReference type="InterPro" id="IPR006073">
    <property type="entry name" value="GTP-bd"/>
</dbReference>
<dbReference type="GO" id="GO:0005737">
    <property type="term" value="C:cytoplasm"/>
    <property type="evidence" value="ECO:0007669"/>
    <property type="project" value="TreeGrafter"/>
</dbReference>
<organism evidence="8 9">
    <name type="scientific">Mus caroli</name>
    <name type="common">Ryukyu mouse</name>
    <name type="synonym">Ricefield mouse</name>
    <dbReference type="NCBI Taxonomy" id="10089"/>
    <lineage>
        <taxon>Eukaryota</taxon>
        <taxon>Metazoa</taxon>
        <taxon>Chordata</taxon>
        <taxon>Craniata</taxon>
        <taxon>Vertebrata</taxon>
        <taxon>Euteleostomi</taxon>
        <taxon>Mammalia</taxon>
        <taxon>Eutheria</taxon>
        <taxon>Euarchontoglires</taxon>
        <taxon>Glires</taxon>
        <taxon>Rodentia</taxon>
        <taxon>Myomorpha</taxon>
        <taxon>Muroidea</taxon>
        <taxon>Muridae</taxon>
        <taxon>Murinae</taxon>
        <taxon>Mus</taxon>
        <taxon>Mus</taxon>
    </lineage>
</organism>
<dbReference type="Pfam" id="PF01926">
    <property type="entry name" value="MMR_HSR1"/>
    <property type="match status" value="1"/>
</dbReference>
<dbReference type="GO" id="GO:0005525">
    <property type="term" value="F:GTP binding"/>
    <property type="evidence" value="ECO:0007669"/>
    <property type="project" value="UniProtKB-KW"/>
</dbReference>
<sequence>MRLAVLSPSPRPYPSFSLRVRCLLSILPEPPFAARTCALLFFPSLPALPPPPPQSFAARARAMLFLRAAVLPGFCLPRVRRIQRVLSPAVTLPSPVRTVHAGSRVWGSAWAGGGPLRGGGGEDPREDEEEEEDELLRAPPLLPLDAQRVCLLHPEVRRPAGKKPRSTAEWQVAEAAALVRALPGWSVARTLVVPSAAPGSRLVFGKGNFQDVTEKIKGCQDITSVFLNVEKMAPPTKKELETAWALRVFDRFTLVLHIFRCNARTREARMQLALAEIPLLRSSVNSDPGQQYQQGWGSRYIMGSGESPTELRARALRDRELRLRRVLERLRDKRRLMRKERVRREFPVVSVVGYTNCGKTTLIQALTGESALQPRDQPFATLDVTVHAGLLPSRLRILYVDTIGFLSQLPHSLIHAFSATLEDVAYSDVLVHVTDVSHPDAELQKATVLSTLRGLHLPPALLESALEVHSKVDLVPGYTPPCSGALAVSAISGRGLDELKAALEASVLRATGRQVLTMHVRLGGPQLGWLYKEAVVQQVQELPEGDAAHVTVVITQAAYGRFRKLFPIDAPSALPH</sequence>
<dbReference type="InterPro" id="IPR042108">
    <property type="entry name" value="GTPase_HflX_N_sf"/>
</dbReference>
<feature type="compositionally biased region" description="Acidic residues" evidence="6">
    <location>
        <begin position="124"/>
        <end position="134"/>
    </location>
</feature>
<keyword evidence="1" id="KW-0479">Metal-binding</keyword>
<dbReference type="PROSITE" id="PS51705">
    <property type="entry name" value="G_HFLX"/>
    <property type="match status" value="1"/>
</dbReference>
<dbReference type="FunFam" id="3.40.50.11060:FF:000002">
    <property type="entry name" value="GTP binding protein 6 (putative)"/>
    <property type="match status" value="1"/>
</dbReference>
<dbReference type="InterPro" id="IPR027417">
    <property type="entry name" value="P-loop_NTPase"/>
</dbReference>
<accession>A0A6P5PQY8</accession>
<dbReference type="GeneID" id="110294419"/>
<gene>
    <name evidence="9" type="primary">Gtpbp6</name>
</gene>
<evidence type="ECO:0000256" key="2">
    <source>
        <dbReference type="ARBA" id="ARBA00022741"/>
    </source>
</evidence>
<feature type="domain" description="Hflx-type G" evidence="7">
    <location>
        <begin position="347"/>
        <end position="511"/>
    </location>
</feature>
<name>A0A6P5PQY8_MUSCR</name>
<dbReference type="FunFam" id="3.40.50.300:FF:000886">
    <property type="entry name" value="Putative GTP-binding protein 6"/>
    <property type="match status" value="1"/>
</dbReference>
<keyword evidence="2" id="KW-0547">Nucleotide-binding</keyword>
<proteinExistence type="predicted"/>
<dbReference type="Gene3D" id="3.40.50.11060">
    <property type="entry name" value="GTPase HflX, N-terminal domain"/>
    <property type="match status" value="1"/>
</dbReference>
<dbReference type="Proteomes" id="UP000515126">
    <property type="component" value="Chromosome 5"/>
</dbReference>
<dbReference type="Pfam" id="PF16360">
    <property type="entry name" value="GTP-bdg_M"/>
    <property type="match status" value="1"/>
</dbReference>
<dbReference type="GO" id="GO:0043022">
    <property type="term" value="F:ribosome binding"/>
    <property type="evidence" value="ECO:0007669"/>
    <property type="project" value="TreeGrafter"/>
</dbReference>
<keyword evidence="8" id="KW-1185">Reference proteome</keyword>
<evidence type="ECO:0000313" key="8">
    <source>
        <dbReference type="Proteomes" id="UP000515126"/>
    </source>
</evidence>
<reference evidence="9" key="1">
    <citation type="submission" date="2025-08" db="UniProtKB">
        <authorList>
            <consortium name="RefSeq"/>
        </authorList>
    </citation>
    <scope>IDENTIFICATION</scope>
</reference>